<evidence type="ECO:0000256" key="2">
    <source>
        <dbReference type="SAM" id="Coils"/>
    </source>
</evidence>
<dbReference type="Gene3D" id="2.40.30.170">
    <property type="match status" value="1"/>
</dbReference>
<evidence type="ECO:0000259" key="5">
    <source>
        <dbReference type="Pfam" id="PF25989"/>
    </source>
</evidence>
<accession>A0ABY9YWV7</accession>
<feature type="domain" description="CusB-like beta-barrel" evidence="4">
    <location>
        <begin position="177"/>
        <end position="251"/>
    </location>
</feature>
<evidence type="ECO:0000259" key="3">
    <source>
        <dbReference type="Pfam" id="PF25917"/>
    </source>
</evidence>
<dbReference type="InterPro" id="IPR058637">
    <property type="entry name" value="YknX-like_C"/>
</dbReference>
<evidence type="ECO:0000313" key="7">
    <source>
        <dbReference type="Proteomes" id="UP001301869"/>
    </source>
</evidence>
<dbReference type="Gene3D" id="2.40.50.100">
    <property type="match status" value="1"/>
</dbReference>
<keyword evidence="7" id="KW-1185">Reference proteome</keyword>
<reference evidence="6 7" key="1">
    <citation type="submission" date="2023-03" db="EMBL/GenBank/DDBJ databases">
        <title>Halomonas sp. nov., isolated from Korean tranditional fermented seafood 'Jeotgal'.</title>
        <authorList>
            <person name="Kim B."/>
            <person name="Shin N.-R."/>
        </authorList>
    </citation>
    <scope>NUCLEOTIDE SEQUENCE [LARGE SCALE GENOMIC DNA]</scope>
    <source>
        <strain evidence="6 7">SG2L-4</strain>
    </source>
</reference>
<sequence>MALAAGPALGQSGMPAPQVIAARVAQGAWADTVRAPGTLKADESVTLSATVTDVITAIDFDDGDEVEAGQRLIQLDDEEERARLRAARASAGEAQNALRRATQLQERNLSARADVEDSQARLDQARAEAAALEARLANYRITAPFSGRMGLRNVSVGTLVSPGDELATLDKLDVMRLDASIPAVRLGQISPGSPLRARTRAFPERTFRGEVASIDTRVDPIARSVTVRARLDNPDARLRPGMLMQVELDAATREALTVPEAAIVSASRSHYVWRLDANDNNRVERRRVELGTRRLGEAEVLAGLERGDLVVVHGAETLRDGQTPELLGITDDNTDIKAILRQGRSE</sequence>
<dbReference type="Pfam" id="PF25989">
    <property type="entry name" value="YknX_C"/>
    <property type="match status" value="1"/>
</dbReference>
<dbReference type="Pfam" id="PF25917">
    <property type="entry name" value="BSH_RND"/>
    <property type="match status" value="1"/>
</dbReference>
<name>A0ABY9YWV7_9GAMM</name>
<dbReference type="Pfam" id="PF25954">
    <property type="entry name" value="Beta-barrel_RND_2"/>
    <property type="match status" value="1"/>
</dbReference>
<evidence type="ECO:0000313" key="6">
    <source>
        <dbReference type="EMBL" id="WNK19291.1"/>
    </source>
</evidence>
<feature type="domain" description="YknX-like C-terminal permuted SH3-like" evidence="5">
    <location>
        <begin position="255"/>
        <end position="322"/>
    </location>
</feature>
<dbReference type="RefSeq" id="WP_311882476.1">
    <property type="nucleotide sequence ID" value="NZ_CP119391.1"/>
</dbReference>
<dbReference type="InterPro" id="IPR058625">
    <property type="entry name" value="MdtA-like_BSH"/>
</dbReference>
<dbReference type="PANTHER" id="PTHR30469">
    <property type="entry name" value="MULTIDRUG RESISTANCE PROTEIN MDTA"/>
    <property type="match status" value="1"/>
</dbReference>
<evidence type="ECO:0000259" key="4">
    <source>
        <dbReference type="Pfam" id="PF25954"/>
    </source>
</evidence>
<dbReference type="Gene3D" id="1.10.287.470">
    <property type="entry name" value="Helix hairpin bin"/>
    <property type="match status" value="1"/>
</dbReference>
<feature type="domain" description="Multidrug resistance protein MdtA-like barrel-sandwich hybrid" evidence="3">
    <location>
        <begin position="44"/>
        <end position="166"/>
    </location>
</feature>
<dbReference type="SUPFAM" id="SSF111369">
    <property type="entry name" value="HlyD-like secretion proteins"/>
    <property type="match status" value="1"/>
</dbReference>
<gene>
    <name evidence="6" type="ORF">P1P91_10510</name>
</gene>
<evidence type="ECO:0000256" key="1">
    <source>
        <dbReference type="ARBA" id="ARBA00009477"/>
    </source>
</evidence>
<dbReference type="InterPro" id="IPR058792">
    <property type="entry name" value="Beta-barrel_RND_2"/>
</dbReference>
<dbReference type="EMBL" id="CP119391">
    <property type="protein sequence ID" value="WNK19291.1"/>
    <property type="molecule type" value="Genomic_DNA"/>
</dbReference>
<proteinExistence type="inferred from homology"/>
<dbReference type="Proteomes" id="UP001301869">
    <property type="component" value="Chromosome"/>
</dbReference>
<organism evidence="6 7">
    <name type="scientific">Halomonas piscis</name>
    <dbReference type="NCBI Taxonomy" id="3031727"/>
    <lineage>
        <taxon>Bacteria</taxon>
        <taxon>Pseudomonadati</taxon>
        <taxon>Pseudomonadota</taxon>
        <taxon>Gammaproteobacteria</taxon>
        <taxon>Oceanospirillales</taxon>
        <taxon>Halomonadaceae</taxon>
        <taxon>Halomonas</taxon>
    </lineage>
</organism>
<dbReference type="PANTHER" id="PTHR30469:SF16">
    <property type="entry name" value="HAE1 FAMILY EFFLUX PUMP MFP COMPONENT"/>
    <property type="match status" value="1"/>
</dbReference>
<comment type="similarity">
    <text evidence="1">Belongs to the membrane fusion protein (MFP) (TC 8.A.1) family.</text>
</comment>
<dbReference type="InterPro" id="IPR006143">
    <property type="entry name" value="RND_pump_MFP"/>
</dbReference>
<dbReference type="Gene3D" id="2.40.420.20">
    <property type="match status" value="1"/>
</dbReference>
<keyword evidence="2" id="KW-0175">Coiled coil</keyword>
<dbReference type="NCBIfam" id="TIGR01730">
    <property type="entry name" value="RND_mfp"/>
    <property type="match status" value="1"/>
</dbReference>
<protein>
    <submittedName>
        <fullName evidence="6">Efflux RND transporter periplasmic adaptor subunit</fullName>
    </submittedName>
</protein>
<feature type="coiled-coil region" evidence="2">
    <location>
        <begin position="94"/>
        <end position="142"/>
    </location>
</feature>